<feature type="coiled-coil region" evidence="1">
    <location>
        <begin position="162"/>
        <end position="189"/>
    </location>
</feature>
<feature type="domain" description="B30.2/SPRY" evidence="2">
    <location>
        <begin position="362"/>
        <end position="545"/>
    </location>
</feature>
<dbReference type="SUPFAM" id="SSF49899">
    <property type="entry name" value="Concanavalin A-like lectins/glucanases"/>
    <property type="match status" value="1"/>
</dbReference>
<dbReference type="InterPro" id="IPR043136">
    <property type="entry name" value="B30.2/SPRY_sf"/>
</dbReference>
<protein>
    <submittedName>
        <fullName evidence="3">E3 ubiquitin-protein ligase trim</fullName>
    </submittedName>
</protein>
<evidence type="ECO:0000256" key="1">
    <source>
        <dbReference type="SAM" id="Coils"/>
    </source>
</evidence>
<dbReference type="Gene3D" id="2.60.120.920">
    <property type="match status" value="1"/>
</dbReference>
<keyword evidence="1" id="KW-0175">Coiled coil</keyword>
<accession>A0AAV8AGG9</accession>
<dbReference type="InterPro" id="IPR001870">
    <property type="entry name" value="B30.2/SPRY"/>
</dbReference>
<dbReference type="InterPro" id="IPR003877">
    <property type="entry name" value="SPRY_dom"/>
</dbReference>
<comment type="caution">
    <text evidence="3">The sequence shown here is derived from an EMBL/GenBank/DDBJ whole genome shotgun (WGS) entry which is preliminary data.</text>
</comment>
<sequence length="545" mass="63306">MNYPISKDLDDSSQITPPIEFIATNTPKCDICKERQAIFYCPVEKVNLCNGCNDQLHPTEFVKNFHNVEQLKGKNVKSIEGQSLCSLHQKDLHFYCLVDKKFVCSQCFDDQCSGHTESIQTITKASQTVYNQNKKKIKEIEKFKQFEDFDYQKTTNIIKQSLSDFQHSKEFLEQQRKILKAQIDLVVDNGQKILNQKQFSLDLLFQKISRSQLQNKKQFEKIFNICTELSKARQDKHEKQVIVLSEKMNELFTTALENPSFKIMKNLIPENFTYTLNNYCVRINQPFCFFINIPIGKELENKISKSTIAGLIKIYIKIPNETEPRKFQNCLPYKNTLPNCLTFLFEYKPETVGTYNISSVKVLKNKILLQKFSIKVIEDTNDYFDQKMTTNGIKFSNDDKTVQRTKGYTTKYENVCGKKIYSHGIHKISIKVDIFKDGLYIGIVNSKSRINFITKKSFNGTYFFKTHLESNYKYSSFIRKNGKVQLIPYGVPFHSGDIIVINLDMDKKTLGFTVNNNNCGIAFKDLPKKVSVAVMFWKKDKLTFI</sequence>
<dbReference type="PANTHER" id="PTHR25462">
    <property type="entry name" value="BONUS, ISOFORM C-RELATED"/>
    <property type="match status" value="1"/>
</dbReference>
<dbReference type="InterPro" id="IPR013320">
    <property type="entry name" value="ConA-like_dom_sf"/>
</dbReference>
<evidence type="ECO:0000313" key="3">
    <source>
        <dbReference type="EMBL" id="KAJ3451832.1"/>
    </source>
</evidence>
<dbReference type="Proteomes" id="UP001146793">
    <property type="component" value="Unassembled WGS sequence"/>
</dbReference>
<dbReference type="Pfam" id="PF00622">
    <property type="entry name" value="SPRY"/>
    <property type="match status" value="1"/>
</dbReference>
<evidence type="ECO:0000313" key="4">
    <source>
        <dbReference type="Proteomes" id="UP001146793"/>
    </source>
</evidence>
<proteinExistence type="predicted"/>
<reference evidence="3" key="1">
    <citation type="submission" date="2022-08" db="EMBL/GenBank/DDBJ databases">
        <title>Novel sulphate-reducing endosymbionts in the free-living metamonad Anaeramoeba.</title>
        <authorList>
            <person name="Jerlstrom-Hultqvist J."/>
            <person name="Cepicka I."/>
            <person name="Gallot-Lavallee L."/>
            <person name="Salas-Leiva D."/>
            <person name="Curtis B.A."/>
            <person name="Zahonova K."/>
            <person name="Pipaliya S."/>
            <person name="Dacks J."/>
            <person name="Roger A.J."/>
        </authorList>
    </citation>
    <scope>NUCLEOTIDE SEQUENCE</scope>
    <source>
        <strain evidence="3">Busselton2</strain>
    </source>
</reference>
<dbReference type="PANTHER" id="PTHR25462:SF296">
    <property type="entry name" value="MEIOTIC P26, ISOFORM F"/>
    <property type="match status" value="1"/>
</dbReference>
<gene>
    <name evidence="3" type="ORF">M0812_03588</name>
</gene>
<name>A0AAV8AGG9_9EUKA</name>
<dbReference type="AlphaFoldDB" id="A0AAV8AGG9"/>
<dbReference type="EMBL" id="JANTQA010000008">
    <property type="protein sequence ID" value="KAJ3451832.1"/>
    <property type="molecule type" value="Genomic_DNA"/>
</dbReference>
<organism evidence="3 4">
    <name type="scientific">Anaeramoeba flamelloides</name>
    <dbReference type="NCBI Taxonomy" id="1746091"/>
    <lineage>
        <taxon>Eukaryota</taxon>
        <taxon>Metamonada</taxon>
        <taxon>Anaeramoebidae</taxon>
        <taxon>Anaeramoeba</taxon>
    </lineage>
</organism>
<dbReference type="CDD" id="cd11709">
    <property type="entry name" value="SPRY"/>
    <property type="match status" value="1"/>
</dbReference>
<dbReference type="Gene3D" id="3.30.160.60">
    <property type="entry name" value="Classic Zinc Finger"/>
    <property type="match status" value="1"/>
</dbReference>
<evidence type="ECO:0000259" key="2">
    <source>
        <dbReference type="PROSITE" id="PS50188"/>
    </source>
</evidence>
<dbReference type="SUPFAM" id="SSF57845">
    <property type="entry name" value="B-box zinc-binding domain"/>
    <property type="match status" value="1"/>
</dbReference>
<dbReference type="InterPro" id="IPR047153">
    <property type="entry name" value="TRIM45/56/19-like"/>
</dbReference>
<dbReference type="PROSITE" id="PS50188">
    <property type="entry name" value="B302_SPRY"/>
    <property type="match status" value="1"/>
</dbReference>